<dbReference type="AlphaFoldDB" id="A0A285LAY0"/>
<accession>A0A285LAY0</accession>
<feature type="domain" description="DUF8020" evidence="2">
    <location>
        <begin position="52"/>
        <end position="124"/>
    </location>
</feature>
<keyword evidence="1" id="KW-0732">Signal</keyword>
<gene>
    <name evidence="3" type="ORF">SAMN04244553_2770</name>
</gene>
<evidence type="ECO:0000313" key="4">
    <source>
        <dbReference type="Proteomes" id="UP000219565"/>
    </source>
</evidence>
<sequence length="215" mass="22158">MRISRITATALLALAATGLSSGVVHAEPADPLAQTAPAAAALNLSGAFHEIDYRVAVAEDRRSTVTTLEEGTFGLVNDDRIVTIADRAGQIVAALPMTLHIEGHRVDLTPIVDEAGTRLTLAPAAMSETPVREISSQERFFAEAEKAMPQILAGAAIGAGIGFLVGFPLGLFVLDFITVPITTVVGGVIGAFAGLYQAGGQPAIDAAQAYLTGQP</sequence>
<proteinExistence type="predicted"/>
<evidence type="ECO:0000256" key="1">
    <source>
        <dbReference type="SAM" id="SignalP"/>
    </source>
</evidence>
<dbReference type="Proteomes" id="UP000219565">
    <property type="component" value="Unassembled WGS sequence"/>
</dbReference>
<organism evidence="3 4">
    <name type="scientific">Nocardia amikacinitolerans</name>
    <dbReference type="NCBI Taxonomy" id="756689"/>
    <lineage>
        <taxon>Bacteria</taxon>
        <taxon>Bacillati</taxon>
        <taxon>Actinomycetota</taxon>
        <taxon>Actinomycetes</taxon>
        <taxon>Mycobacteriales</taxon>
        <taxon>Nocardiaceae</taxon>
        <taxon>Nocardia</taxon>
    </lineage>
</organism>
<evidence type="ECO:0000313" key="3">
    <source>
        <dbReference type="EMBL" id="SNY81187.1"/>
    </source>
</evidence>
<feature type="chain" id="PRO_5013375317" description="DUF8020 domain-containing protein" evidence="1">
    <location>
        <begin position="27"/>
        <end position="215"/>
    </location>
</feature>
<dbReference type="Pfam" id="PF26059">
    <property type="entry name" value="DUF8020"/>
    <property type="match status" value="1"/>
</dbReference>
<reference evidence="3 4" key="1">
    <citation type="submission" date="2017-09" db="EMBL/GenBank/DDBJ databases">
        <authorList>
            <person name="Ehlers B."/>
            <person name="Leendertz F.H."/>
        </authorList>
    </citation>
    <scope>NUCLEOTIDE SEQUENCE [LARGE SCALE GENOMIC DNA]</scope>
    <source>
        <strain evidence="3 4">DSM 45537</strain>
    </source>
</reference>
<evidence type="ECO:0000259" key="2">
    <source>
        <dbReference type="Pfam" id="PF26059"/>
    </source>
</evidence>
<keyword evidence="4" id="KW-1185">Reference proteome</keyword>
<feature type="signal peptide" evidence="1">
    <location>
        <begin position="1"/>
        <end position="26"/>
    </location>
</feature>
<protein>
    <recommendedName>
        <fullName evidence="2">DUF8020 domain-containing protein</fullName>
    </recommendedName>
</protein>
<dbReference type="InterPro" id="IPR058333">
    <property type="entry name" value="DUF8020"/>
</dbReference>
<dbReference type="OrthoDB" id="4538626at2"/>
<name>A0A285LAY0_9NOCA</name>
<dbReference type="RefSeq" id="WP_097245181.1">
    <property type="nucleotide sequence ID" value="NZ_OBEG01000002.1"/>
</dbReference>
<dbReference type="EMBL" id="OBEG01000002">
    <property type="protein sequence ID" value="SNY81187.1"/>
    <property type="molecule type" value="Genomic_DNA"/>
</dbReference>